<name>A0A918R193_9ACTN</name>
<dbReference type="SUPFAM" id="SSF52091">
    <property type="entry name" value="SpoIIaa-like"/>
    <property type="match status" value="1"/>
</dbReference>
<evidence type="ECO:0000313" key="1">
    <source>
        <dbReference type="EMBL" id="GGZ81109.1"/>
    </source>
</evidence>
<accession>A0A918R193</accession>
<reference evidence="1" key="1">
    <citation type="journal article" date="2014" name="Int. J. Syst. Evol. Microbiol.">
        <title>Complete genome sequence of Corynebacterium casei LMG S-19264T (=DSM 44701T), isolated from a smear-ripened cheese.</title>
        <authorList>
            <consortium name="US DOE Joint Genome Institute (JGI-PGF)"/>
            <person name="Walter F."/>
            <person name="Albersmeier A."/>
            <person name="Kalinowski J."/>
            <person name="Ruckert C."/>
        </authorList>
    </citation>
    <scope>NUCLEOTIDE SEQUENCE</scope>
    <source>
        <strain evidence="1">JCM 4834</strain>
    </source>
</reference>
<dbReference type="EMBL" id="BMVX01000018">
    <property type="protein sequence ID" value="GGZ81109.1"/>
    <property type="molecule type" value="Genomic_DNA"/>
</dbReference>
<dbReference type="Gene3D" id="3.30.750.24">
    <property type="entry name" value="STAS domain"/>
    <property type="match status" value="1"/>
</dbReference>
<protein>
    <submittedName>
        <fullName evidence="1">Uncharacterized protein</fullName>
    </submittedName>
</protein>
<dbReference type="Proteomes" id="UP000634660">
    <property type="component" value="Unassembled WGS sequence"/>
</dbReference>
<dbReference type="AlphaFoldDB" id="A0A918R193"/>
<dbReference type="InterPro" id="IPR036513">
    <property type="entry name" value="STAS_dom_sf"/>
</dbReference>
<reference evidence="1" key="2">
    <citation type="submission" date="2020-09" db="EMBL/GenBank/DDBJ databases">
        <authorList>
            <person name="Sun Q."/>
            <person name="Ohkuma M."/>
        </authorList>
    </citation>
    <scope>NUCLEOTIDE SEQUENCE</scope>
    <source>
        <strain evidence="1">JCM 4834</strain>
    </source>
</reference>
<sequence length="82" mass="9084">MGMLSWPLTCHSTGLNALTQGYRLARGHGRRLLRLHAPCPHVVGLLEMTRAGELSSIDAGTTPPRRRLILVTRWWLTASPLS</sequence>
<comment type="caution">
    <text evidence="1">The sequence shown here is derived from an EMBL/GenBank/DDBJ whole genome shotgun (WGS) entry which is preliminary data.</text>
</comment>
<proteinExistence type="predicted"/>
<organism evidence="1 2">
    <name type="scientific">Streptomyces subrutilus</name>
    <dbReference type="NCBI Taxonomy" id="36818"/>
    <lineage>
        <taxon>Bacteria</taxon>
        <taxon>Bacillati</taxon>
        <taxon>Actinomycetota</taxon>
        <taxon>Actinomycetes</taxon>
        <taxon>Kitasatosporales</taxon>
        <taxon>Streptomycetaceae</taxon>
        <taxon>Streptomyces</taxon>
    </lineage>
</organism>
<gene>
    <name evidence="1" type="ORF">GCM10010371_45950</name>
</gene>
<evidence type="ECO:0000313" key="2">
    <source>
        <dbReference type="Proteomes" id="UP000634660"/>
    </source>
</evidence>